<dbReference type="EMBL" id="BMWD01000017">
    <property type="protein sequence ID" value="GGX73733.1"/>
    <property type="molecule type" value="Genomic_DNA"/>
</dbReference>
<feature type="region of interest" description="Disordered" evidence="1">
    <location>
        <begin position="1121"/>
        <end position="1141"/>
    </location>
</feature>
<keyword evidence="2" id="KW-0472">Membrane</keyword>
<keyword evidence="2" id="KW-1133">Transmembrane helix</keyword>
<dbReference type="NCBIfam" id="TIGR03696">
    <property type="entry name" value="Rhs_assc_core"/>
    <property type="match status" value="1"/>
</dbReference>
<dbReference type="Pfam" id="PF20148">
    <property type="entry name" value="DUF6531"/>
    <property type="match status" value="1"/>
</dbReference>
<evidence type="ECO:0000313" key="6">
    <source>
        <dbReference type="Proteomes" id="UP000645555"/>
    </source>
</evidence>
<dbReference type="InterPro" id="IPR050708">
    <property type="entry name" value="T6SS_VgrG/RHS"/>
</dbReference>
<dbReference type="InterPro" id="IPR001826">
    <property type="entry name" value="RHS"/>
</dbReference>
<feature type="region of interest" description="Disordered" evidence="1">
    <location>
        <begin position="141"/>
        <end position="181"/>
    </location>
</feature>
<dbReference type="PANTHER" id="PTHR32305">
    <property type="match status" value="1"/>
</dbReference>
<dbReference type="InterPro" id="IPR022385">
    <property type="entry name" value="Rhs_assc_core"/>
</dbReference>
<evidence type="ECO:0000259" key="4">
    <source>
        <dbReference type="Pfam" id="PF20148"/>
    </source>
</evidence>
<dbReference type="Pfam" id="PF05593">
    <property type="entry name" value="RHS_repeat"/>
    <property type="match status" value="9"/>
</dbReference>
<dbReference type="InterPro" id="IPR031325">
    <property type="entry name" value="RHS_repeat"/>
</dbReference>
<evidence type="ECO:0000259" key="3">
    <source>
        <dbReference type="Pfam" id="PF03527"/>
    </source>
</evidence>
<feature type="compositionally biased region" description="Basic and acidic residues" evidence="1">
    <location>
        <begin position="141"/>
        <end position="167"/>
    </location>
</feature>
<comment type="caution">
    <text evidence="5">The sequence shown here is derived from an EMBL/GenBank/DDBJ whole genome shotgun (WGS) entry which is preliminary data.</text>
</comment>
<dbReference type="InterPro" id="IPR045351">
    <property type="entry name" value="DUF6531"/>
</dbReference>
<protein>
    <recommendedName>
        <fullName evidence="7">Rhs protein</fullName>
    </recommendedName>
</protein>
<feature type="compositionally biased region" description="Low complexity" evidence="1">
    <location>
        <begin position="168"/>
        <end position="181"/>
    </location>
</feature>
<dbReference type="PANTHER" id="PTHR32305:SF15">
    <property type="entry name" value="PROTEIN RHSA-RELATED"/>
    <property type="match status" value="1"/>
</dbReference>
<feature type="region of interest" description="Disordered" evidence="1">
    <location>
        <begin position="1054"/>
        <end position="1078"/>
    </location>
</feature>
<organism evidence="5 6">
    <name type="scientific">Streptomyces fructofermentans</name>
    <dbReference type="NCBI Taxonomy" id="152141"/>
    <lineage>
        <taxon>Bacteria</taxon>
        <taxon>Bacillati</taxon>
        <taxon>Actinomycetota</taxon>
        <taxon>Actinomycetes</taxon>
        <taxon>Kitasatosporales</taxon>
        <taxon>Streptomycetaceae</taxon>
        <taxon>Streptomyces</taxon>
    </lineage>
</organism>
<reference evidence="5" key="2">
    <citation type="submission" date="2020-09" db="EMBL/GenBank/DDBJ databases">
        <authorList>
            <person name="Sun Q."/>
            <person name="Ohkuma M."/>
        </authorList>
    </citation>
    <scope>NUCLEOTIDE SEQUENCE</scope>
    <source>
        <strain evidence="5">JCM 4956</strain>
    </source>
</reference>
<dbReference type="Proteomes" id="UP000645555">
    <property type="component" value="Unassembled WGS sequence"/>
</dbReference>
<dbReference type="InterPro" id="IPR006530">
    <property type="entry name" value="YD"/>
</dbReference>
<keyword evidence="6" id="KW-1185">Reference proteome</keyword>
<reference evidence="5" key="1">
    <citation type="journal article" date="2014" name="Int. J. Syst. Evol. Microbiol.">
        <title>Complete genome sequence of Corynebacterium casei LMG S-19264T (=DSM 44701T), isolated from a smear-ripened cheese.</title>
        <authorList>
            <consortium name="US DOE Joint Genome Institute (JGI-PGF)"/>
            <person name="Walter F."/>
            <person name="Albersmeier A."/>
            <person name="Kalinowski J."/>
            <person name="Ruckert C."/>
        </authorList>
    </citation>
    <scope>NUCLEOTIDE SEQUENCE</scope>
    <source>
        <strain evidence="5">JCM 4956</strain>
    </source>
</reference>
<keyword evidence="2" id="KW-0812">Transmembrane</keyword>
<evidence type="ECO:0000313" key="5">
    <source>
        <dbReference type="EMBL" id="GGX73733.1"/>
    </source>
</evidence>
<feature type="compositionally biased region" description="Low complexity" evidence="1">
    <location>
        <begin position="1276"/>
        <end position="1286"/>
    </location>
</feature>
<proteinExistence type="predicted"/>
<evidence type="ECO:0000256" key="1">
    <source>
        <dbReference type="SAM" id="MobiDB-lite"/>
    </source>
</evidence>
<dbReference type="Gene3D" id="2.180.10.10">
    <property type="entry name" value="RHS repeat-associated core"/>
    <property type="match status" value="3"/>
</dbReference>
<evidence type="ECO:0008006" key="7">
    <source>
        <dbReference type="Google" id="ProtNLM"/>
    </source>
</evidence>
<sequence>MVAGYRPTDWHVLDLERDPTPGDPVRVKSLARSLHAFADDVQDALRLVKGMAEEDAVLAMAGRTAEVFRDEFSGVPKNLRKLKRSYDLAGDALAAYWPQLERAQALADKALADGRVARADLSSATSRLSSADSWVARAGEEADKYKEDRGAGKDVPKPDEAKVRAATRDAQSARAAHASARSDVASAQGALDAAKKMAADARRMREDAAGEAKRKLDEASDAGIRNRRWYEEVGDWFVDNWDTIVAVCKVVVAVLGVIALIIGGPILGAIVLIAALIVLADTLSKYAKGQASLWDVAFAALDCIPGMKGLTTLGGLAKGLKGLRGGLKGMAAGVRGLGKGARSMLARGQDAFARNARAIMAKMTDPIDLATGKMYLPQTDLDLPGLLPLVLSRRVESGYGAGWWFGPCWASTLDEHLEIDAEGVLYVTEGGQILPYPHPESPDLPVLPAVGDRWPLRRLDDGGYALVRTDTGHTRLFTAPAGGVSRLRQISDRNGHRVTFDHDEYGAPTGVRHSAGQHVRIDTEDGRVTALHLAGAGADGSDVTVKRFGYTDGLLTEDINSSGLALRYRYDERGRVVSWTDRNDSSYSYTYDELDRCVAESGQGGHFSLTLAYDRTLPEFPGHTVTVLTTAEGAVSRFVVNPSCQVVAEIDPLGHTTRTAYDRHHHLTSHTDQLGRTTEYVNDEAGRPLVIRRPDGLETRATYNELGLVTATVLPDGSTWSRTYDERGNGLTLTDPAGATSRFAYDGQGRLTGFTDALGRTTRLTCDRAGLTVEAVDPLGGRTRFERDAFGRPLSETDPLGTRTCWEWTTEGNLLRLVGPDGATESWTYDAEGNCLSHTDAVGARTRYAYGHFDLLTERTGPDGARRRFEYDAQLQLTRVTDAQGLTWDYTYDAAGQLVAESDFDGRTVRYGRDAAGRLASRTTALGEVVRYTRDVLGRTARVEAGGRATDFRYDPAGQLVRALWPDGELTRAYDPVGRLTAETVDGRTLSLAYDAAGQLVERRTPSGARTVYAYDAAGRRTGLSTAGRTVSSEYDAAGRETGRRWGRGVLMSRHPDAAGRPVTRRLTGPRGPVLPDLEHTWRADGALVAAGDRSHTLDRAGRVTGVSAPGWTESYAYDESGNQTEAHWPSEHPGADATGPRTYDGTRLLTAGRVRDAHDAAGRLVERRRTRLSRGPDLWRYTWDAQDRLTSVTVPDGTTWHYRHDPFGRRIAKVHLSADGGTVLEETRFTWHEGTTVEQTATSARQPGTQTLTWEYDDGGVAPVSQTDRYGPAGGAAPPSAASAPQDEVDARFHAIVTDLVGTPTELLDEEGATVWRATSTLWGRTTWNADAGAYIPLRFPGQYHDLETGHHYNVHRHYDPETGRYLTTDPLGLMPAPNPVAYVHDPLTWADPLGLSPYAPIRIKPGQQLSGAYKLSPPEMEFVKALMARKPNLNLYRTHGEKFQGDFMAVDMSDPRDLVAFIVDHKMGGGNAGQQLKNAMEAAAHVGITNPAKVITGSGDTPKLLELMSRGRGEWNR</sequence>
<evidence type="ECO:0000256" key="2">
    <source>
        <dbReference type="SAM" id="Phobius"/>
    </source>
</evidence>
<accession>A0A918KS41</accession>
<feature type="transmembrane region" description="Helical" evidence="2">
    <location>
        <begin position="250"/>
        <end position="280"/>
    </location>
</feature>
<feature type="domain" description="RHS protein conserved region" evidence="3">
    <location>
        <begin position="1297"/>
        <end position="1328"/>
    </location>
</feature>
<feature type="region of interest" description="Disordered" evidence="1">
    <location>
        <begin position="1257"/>
        <end position="1287"/>
    </location>
</feature>
<gene>
    <name evidence="5" type="ORF">GCM10010515_46690</name>
</gene>
<name>A0A918KS41_9ACTN</name>
<dbReference type="Pfam" id="PF03527">
    <property type="entry name" value="RHS"/>
    <property type="match status" value="1"/>
</dbReference>
<dbReference type="NCBIfam" id="TIGR01643">
    <property type="entry name" value="YD_repeat_2x"/>
    <property type="match status" value="18"/>
</dbReference>
<feature type="domain" description="DUF6531" evidence="4">
    <location>
        <begin position="365"/>
        <end position="436"/>
    </location>
</feature>